<dbReference type="CDD" id="cd18315">
    <property type="entry name" value="BTB_POZ_BAB-like"/>
    <property type="match status" value="1"/>
</dbReference>
<organism evidence="5 6">
    <name type="scientific">Artemia franciscana</name>
    <name type="common">Brine shrimp</name>
    <name type="synonym">Artemia sanfranciscana</name>
    <dbReference type="NCBI Taxonomy" id="6661"/>
    <lineage>
        <taxon>Eukaryota</taxon>
        <taxon>Metazoa</taxon>
        <taxon>Ecdysozoa</taxon>
        <taxon>Arthropoda</taxon>
        <taxon>Crustacea</taxon>
        <taxon>Branchiopoda</taxon>
        <taxon>Anostraca</taxon>
        <taxon>Artemiidae</taxon>
        <taxon>Artemia</taxon>
    </lineage>
</organism>
<dbReference type="AlphaFoldDB" id="A0AA88HW05"/>
<sequence>MDEKTFCLKWSNYTDVLRTYFAALLNFEYLTDVTLSCDNQSLKCHRIVLSASSPYFHNLLVSNSQSHLIIVLKDVKFCDLQALMKFIYTGEVMVSQAQLRSLIKLGDTLKVTGLCDTGEPLDVIKETNCPSEAVDVSKQLVKRRRIDTDPENSVLGENLLQCTESSVSIDASGALSSDINEVEPNFLPFQSKDYQFSSAVHSSSSTVQQKDFNETNPVFIKNEVLENVSEEVAVESVVIDEKIRDQECTYQSEHIRVENSPKVIEPAMTDDQFQEVYRLSRTTFQILKDMLIQEKVCKEMFPSETLIDNERPEHPVPFEKALLMTLWYLGSAISIGKIALTFEVAESTVSRCIKKLCRVIDSLGYKFVVWPTSAEDIAKTEQDFVDCCGIKRVIGAVNCCHIRINCNHSQHQESYTNKNGYTSTILQGICNANKMFTSFFSGLQGSNSNATVFLRSRVGQKIILNQTELVPSGKHILADSTYPLTKELLKPFENKESLTEMQKRYNVNHFSGRICIEKAFSLLKGRWRRLLCVDCDPSFVSRLIASCCILHNICIANKDKFQPQYVEDLDSSPLAIVEPEAHNVIDKLPDKSETDLLATTTAKRDGIAASLWTIVTPKELRGTPKIPNTSVYNSMYFHPCS</sequence>
<evidence type="ECO:0000256" key="3">
    <source>
        <dbReference type="ARBA" id="ARBA00023242"/>
    </source>
</evidence>
<dbReference type="PANTHER" id="PTHR23110:SF109">
    <property type="entry name" value="FI07618P-RELATED"/>
    <property type="match status" value="1"/>
</dbReference>
<evidence type="ECO:0000313" key="6">
    <source>
        <dbReference type="Proteomes" id="UP001187531"/>
    </source>
</evidence>
<accession>A0AA88HW05</accession>
<dbReference type="GO" id="GO:0005634">
    <property type="term" value="C:nucleus"/>
    <property type="evidence" value="ECO:0007669"/>
    <property type="project" value="TreeGrafter"/>
</dbReference>
<dbReference type="PROSITE" id="PS50097">
    <property type="entry name" value="BTB"/>
    <property type="match status" value="1"/>
</dbReference>
<dbReference type="Pfam" id="PF00651">
    <property type="entry name" value="BTB"/>
    <property type="match status" value="1"/>
</dbReference>
<dbReference type="SUPFAM" id="SSF54695">
    <property type="entry name" value="POZ domain"/>
    <property type="match status" value="1"/>
</dbReference>
<dbReference type="InterPro" id="IPR011333">
    <property type="entry name" value="SKP1/BTB/POZ_sf"/>
</dbReference>
<comment type="cofactor">
    <cofactor evidence="1">
        <name>a divalent metal cation</name>
        <dbReference type="ChEBI" id="CHEBI:60240"/>
    </cofactor>
</comment>
<dbReference type="PANTHER" id="PTHR23110">
    <property type="entry name" value="BTB DOMAIN TRANSCRIPTION FACTOR"/>
    <property type="match status" value="1"/>
</dbReference>
<dbReference type="Gene3D" id="3.30.710.10">
    <property type="entry name" value="Potassium Channel Kv1.1, Chain A"/>
    <property type="match status" value="1"/>
</dbReference>
<reference evidence="5" key="1">
    <citation type="submission" date="2023-07" db="EMBL/GenBank/DDBJ databases">
        <title>Chromosome-level genome assembly of Artemia franciscana.</title>
        <authorList>
            <person name="Jo E."/>
        </authorList>
    </citation>
    <scope>NUCLEOTIDE SEQUENCE</scope>
    <source>
        <tissue evidence="5">Whole body</tissue>
    </source>
</reference>
<proteinExistence type="predicted"/>
<dbReference type="EMBL" id="JAVRJZ010000012">
    <property type="protein sequence ID" value="KAK2716135.1"/>
    <property type="molecule type" value="Genomic_DNA"/>
</dbReference>
<keyword evidence="3" id="KW-0539">Nucleus</keyword>
<feature type="domain" description="BTB" evidence="4">
    <location>
        <begin position="31"/>
        <end position="96"/>
    </location>
</feature>
<comment type="caution">
    <text evidence="5">The sequence shown here is derived from an EMBL/GenBank/DDBJ whole genome shotgun (WGS) entry which is preliminary data.</text>
</comment>
<evidence type="ECO:0000259" key="4">
    <source>
        <dbReference type="PROSITE" id="PS50097"/>
    </source>
</evidence>
<dbReference type="SMART" id="SM00225">
    <property type="entry name" value="BTB"/>
    <property type="match status" value="1"/>
</dbReference>
<protein>
    <recommendedName>
        <fullName evidence="4">BTB domain-containing protein</fullName>
    </recommendedName>
</protein>
<keyword evidence="2" id="KW-0479">Metal-binding</keyword>
<dbReference type="InterPro" id="IPR027806">
    <property type="entry name" value="HARBI1_dom"/>
</dbReference>
<dbReference type="GO" id="GO:0046872">
    <property type="term" value="F:metal ion binding"/>
    <property type="evidence" value="ECO:0007669"/>
    <property type="project" value="UniProtKB-KW"/>
</dbReference>
<evidence type="ECO:0000313" key="5">
    <source>
        <dbReference type="EMBL" id="KAK2716133.1"/>
    </source>
</evidence>
<dbReference type="Pfam" id="PF13359">
    <property type="entry name" value="DDE_Tnp_4"/>
    <property type="match status" value="1"/>
</dbReference>
<dbReference type="InterPro" id="IPR000210">
    <property type="entry name" value="BTB/POZ_dom"/>
</dbReference>
<dbReference type="InterPro" id="IPR051095">
    <property type="entry name" value="Dros_DevTransReg"/>
</dbReference>
<dbReference type="EMBL" id="JAVRJZ010000012">
    <property type="protein sequence ID" value="KAK2716133.1"/>
    <property type="molecule type" value="Genomic_DNA"/>
</dbReference>
<dbReference type="GO" id="GO:0006357">
    <property type="term" value="P:regulation of transcription by RNA polymerase II"/>
    <property type="evidence" value="ECO:0007669"/>
    <property type="project" value="TreeGrafter"/>
</dbReference>
<evidence type="ECO:0000256" key="2">
    <source>
        <dbReference type="ARBA" id="ARBA00022723"/>
    </source>
</evidence>
<gene>
    <name evidence="5" type="ORF">QYM36_010644</name>
</gene>
<keyword evidence="6" id="KW-1185">Reference proteome</keyword>
<dbReference type="Proteomes" id="UP001187531">
    <property type="component" value="Unassembled WGS sequence"/>
</dbReference>
<evidence type="ECO:0000256" key="1">
    <source>
        <dbReference type="ARBA" id="ARBA00001968"/>
    </source>
</evidence>
<name>A0AA88HW05_ARTSF</name>